<gene>
    <name evidence="1" type="ORF">MBEBAB_0967</name>
</gene>
<dbReference type="RefSeq" id="WP_021696813.1">
    <property type="nucleotide sequence ID" value="NZ_BATC01000011.1"/>
</dbReference>
<protein>
    <submittedName>
        <fullName evidence="1">Uncharacterized protein</fullName>
    </submittedName>
</protein>
<name>A0A8E0KMU2_9CAUL</name>
<accession>A0A8E0KMU2</accession>
<reference evidence="2" key="1">
    <citation type="journal article" date="2013" name="Genome Announc.">
        <title>Draft Genome Sequence of the Dimorphic Prosthecate Bacterium Brevundimonas abyssalis TAR-001T.</title>
        <authorList>
            <person name="Tsubouchi T."/>
            <person name="Nishi S."/>
            <person name="Usui K."/>
            <person name="Shimane Y."/>
            <person name="Takaki Y."/>
            <person name="Maruyama T."/>
            <person name="Hatada Y."/>
        </authorList>
    </citation>
    <scope>NUCLEOTIDE SEQUENCE [LARGE SCALE GENOMIC DNA]</scope>
    <source>
        <strain evidence="2">TAR-001</strain>
    </source>
</reference>
<evidence type="ECO:0000313" key="1">
    <source>
        <dbReference type="EMBL" id="GAD58717.1"/>
    </source>
</evidence>
<comment type="caution">
    <text evidence="1">The sequence shown here is derived from an EMBL/GenBank/DDBJ whole genome shotgun (WGS) entry which is preliminary data.</text>
</comment>
<dbReference type="EMBL" id="BATC01000011">
    <property type="protein sequence ID" value="GAD58717.1"/>
    <property type="molecule type" value="Genomic_DNA"/>
</dbReference>
<keyword evidence="2" id="KW-1185">Reference proteome</keyword>
<evidence type="ECO:0000313" key="2">
    <source>
        <dbReference type="Proteomes" id="UP000016569"/>
    </source>
</evidence>
<dbReference type="Proteomes" id="UP000016569">
    <property type="component" value="Unassembled WGS sequence"/>
</dbReference>
<organism evidence="1 2">
    <name type="scientific">Brevundimonas abyssalis TAR-001</name>
    <dbReference type="NCBI Taxonomy" id="1391729"/>
    <lineage>
        <taxon>Bacteria</taxon>
        <taxon>Pseudomonadati</taxon>
        <taxon>Pseudomonadota</taxon>
        <taxon>Alphaproteobacteria</taxon>
        <taxon>Caulobacterales</taxon>
        <taxon>Caulobacteraceae</taxon>
        <taxon>Brevundimonas</taxon>
    </lineage>
</organism>
<sequence>MRALILPICLAALVAACDSEPSIRISRDSDQSTESSGALRVVDSLQCPQTHGVLTRRGAPAADGLSCEYTGPRGSQVTLRLVTLDSEGLAALDALETEVQALLPSAVERVGGAVAVSAVDAGSQASASAGGGDSVAVQVPGVTIEAEGDNATVRIPGISIDTDGGQSRVRVGGFSIRSDEAGDQVNISSDNEAVRIRAREEAVEIRTRDSSHGVRATYILVDERGSDLGWRLVGYEARGPEGGPLIVAVVRSKDRHEDEVFDGAKSLVRLNVGE</sequence>
<dbReference type="OrthoDB" id="7184736at2"/>
<proteinExistence type="predicted"/>
<dbReference type="PROSITE" id="PS51257">
    <property type="entry name" value="PROKAR_LIPOPROTEIN"/>
    <property type="match status" value="1"/>
</dbReference>
<dbReference type="AlphaFoldDB" id="A0A8E0KMU2"/>